<evidence type="ECO:0000256" key="2">
    <source>
        <dbReference type="ARBA" id="ARBA00022723"/>
    </source>
</evidence>
<reference evidence="8 9" key="1">
    <citation type="submission" date="2019-03" db="EMBL/GenBank/DDBJ databases">
        <title>Deep-cultivation of Planctomycetes and their phenomic and genomic characterization uncovers novel biology.</title>
        <authorList>
            <person name="Wiegand S."/>
            <person name="Jogler M."/>
            <person name="Boedeker C."/>
            <person name="Pinto D."/>
            <person name="Vollmers J."/>
            <person name="Rivas-Marin E."/>
            <person name="Kohn T."/>
            <person name="Peeters S.H."/>
            <person name="Heuer A."/>
            <person name="Rast P."/>
            <person name="Oberbeckmann S."/>
            <person name="Bunk B."/>
            <person name="Jeske O."/>
            <person name="Meyerdierks A."/>
            <person name="Storesund J.E."/>
            <person name="Kallscheuer N."/>
            <person name="Luecker S."/>
            <person name="Lage O.M."/>
            <person name="Pohl T."/>
            <person name="Merkel B.J."/>
            <person name="Hornburger P."/>
            <person name="Mueller R.-W."/>
            <person name="Bruemmer F."/>
            <person name="Labrenz M."/>
            <person name="Spormann A.M."/>
            <person name="Op den Camp H."/>
            <person name="Overmann J."/>
            <person name="Amann R."/>
            <person name="Jetten M.S.M."/>
            <person name="Mascher T."/>
            <person name="Medema M.H."/>
            <person name="Devos D.P."/>
            <person name="Kaster A.-K."/>
            <person name="Ovreas L."/>
            <person name="Rohde M."/>
            <person name="Galperin M.Y."/>
            <person name="Jogler C."/>
        </authorList>
    </citation>
    <scope>NUCLEOTIDE SEQUENCE [LARGE SCALE GENOMIC DNA]</scope>
    <source>
        <strain evidence="8 9">Enr13</strain>
    </source>
</reference>
<dbReference type="KEGG" id="snep:Enr13x_58860"/>
<dbReference type="InterPro" id="IPR011041">
    <property type="entry name" value="Quinoprot_gluc/sorb_DH_b-prop"/>
</dbReference>
<dbReference type="InterPro" id="IPR011989">
    <property type="entry name" value="ARM-like"/>
</dbReference>
<dbReference type="Pfam" id="PF13517">
    <property type="entry name" value="FG-GAP_3"/>
    <property type="match status" value="2"/>
</dbReference>
<dbReference type="InterPro" id="IPR013427">
    <property type="entry name" value="Haem-bd_dom_put"/>
</dbReference>
<protein>
    <submittedName>
        <fullName evidence="8">FG-GAP repeat protein</fullName>
    </submittedName>
</protein>
<evidence type="ECO:0000256" key="1">
    <source>
        <dbReference type="ARBA" id="ARBA00022617"/>
    </source>
</evidence>
<dbReference type="InterPro" id="IPR013428">
    <property type="entry name" value="Membrane-bound_put_N"/>
</dbReference>
<dbReference type="OrthoDB" id="221643at2"/>
<dbReference type="PANTHER" id="PTHR33546:SF1">
    <property type="entry name" value="LARGE, MULTIFUNCTIONAL SECRETED PROTEIN"/>
    <property type="match status" value="1"/>
</dbReference>
<dbReference type="PROSITE" id="PS51007">
    <property type="entry name" value="CYTC"/>
    <property type="match status" value="1"/>
</dbReference>
<dbReference type="InterPro" id="IPR016024">
    <property type="entry name" value="ARM-type_fold"/>
</dbReference>
<sequence length="1569" mass="170460" precursor="true">MKPSCDLFSFTIRVVLVVAMLSSSIAAETPSSRFQKIVLSESFHSEGADAADLNGDGHHDIVSGPYWYEGPEFRTRHAYAAVKDYSIKGYSDHFFSFARDFNGDGHVDIFSIPMPGTAGVWYENPGGEDRSKAWKSHHALPSVDNESPTFADIDSDGIDELVCIHQGRYGYAKPDESDPTAAWQFTAVSDNRGYGRFTHGLGVGDVDGDGKPDLLEKDGWWQQTETAGGLFKFHPVKFAASGGSQMFAYDFDGDGDNDVLSVQNAHGYGLSWFERRGTGDEFLFVEHPILGRQPADNPYGLAISQMHAVALTDIDGDGVMDIVTGKRFWAHGGNDPGASELPVLYWLRTVRSDYGVDFQPHLIDVRVGVGTQLTTADIDRNGHVDVLVGNKLGTYVLLNRGTAETPPTPSTAAPHRVGSDEFKNAVRTTEPLTPEEEQQTFVLPAGFKAQLVAAEPEIAKPMNMAFDAKGRLWVSSSVEYPFPAAEGKGRDTIKILDDTDGDGRADKITTFADGLNIPIGLYPYRDGVICYSIPNIWLLRDTDGDDRCDTREVLYGPFDYSRDTHGMCNGFTRGFDGWLYACHGFNNQSSVAGKDGNHVTMHSGNTFRIRTDGSRIEHFTDGQVNPFGMAIDPNGDLFTADCHTKPITLLMPGGVYEGFGKPHDGLGFVPNVMDHLHGSTAIGGIALYHDDAFPPVFHGNAFGGNVMTSRVNRNSIHHSGSTVSAREESDFLISGDPWFRPVDLQVGPDGALYVADFYNRIIGHYEVGLDHPGRDRHRGRIWRIVYDDDDRTRRDVPAVTSMHQKMRDGGSPITHAIDQLDSVNLTRRSIASDQLVDQFGAEAIEPVRQTLARCKHPDTKIHLLWVLHRLAAITDGDLQTAAQDASARVRAHVMQIIGAGGDADGSLQELLAVGLHDSDAMVRRRAALATAVFPSLPLTTELMKTLHAAPASDPHLRHAIRMTLRDHLSDAERFRVFTASRSPRDITAVIDLCLGIKTDFAGEFLAAHVTELQGLAPDQLSTYLSFAARYASPEHLGTIAQMAQTRFAENADFQEELLRSIQTGLRQRGIASPPVVVAWATRLARSYLGIPGEGDTLPERPRQIGWTFFPYPGTPDHGNPWVLSTKRNAADGEQASKLHSSFPSGESKTGIYRSDSFRLPAEFSFYLAGHDGYPDKPIQRLNLVRVRDAATQAVLQTWSPPRNDTAQKVTWNSGEAAGREVFVELVDGDTAGAYAWMAVGRFSVDGLNPSNEVVRFSKAARLIGEFRIGALAGVAKQILADPDASAALAAEFAAALVAFDPTPQRSAVAESLSINGVDRTLRGELANVLLSHNDDAVGETLGKVTKLATAAEQLRIAGKLSSDQAGVETLLMLVEAGQASPRLLVAPAVRGKLESLATKAQSQRISELTNNLPNEDQTLIAAMNTRKAAYLVGGGDAIAGSQLFAKQCAVCHQVAGKGVAVGPNLDGIGNRGLDRLIEDILTPNRNIDAAFRASVVLTEDGQVYSGLIKRTDGTQLVIVDQTGKEISVPVDEITRQKNVGTSPMPANFHETLDEGQTKDLLAYLLSLTH</sequence>
<dbReference type="SUPFAM" id="SSF46626">
    <property type="entry name" value="Cytochrome c"/>
    <property type="match status" value="1"/>
</dbReference>
<dbReference type="InterPro" id="IPR011042">
    <property type="entry name" value="6-blade_b-propeller_TolB-like"/>
</dbReference>
<dbReference type="Proteomes" id="UP000319004">
    <property type="component" value="Chromosome"/>
</dbReference>
<feature type="chain" id="PRO_5022135182" evidence="6">
    <location>
        <begin position="27"/>
        <end position="1569"/>
    </location>
</feature>
<accession>A0A518HYR8</accession>
<dbReference type="Pfam" id="PF00034">
    <property type="entry name" value="Cytochrom_C"/>
    <property type="match status" value="1"/>
</dbReference>
<evidence type="ECO:0000256" key="4">
    <source>
        <dbReference type="ARBA" id="ARBA00023004"/>
    </source>
</evidence>
<dbReference type="SUPFAM" id="SSF48371">
    <property type="entry name" value="ARM repeat"/>
    <property type="match status" value="1"/>
</dbReference>
<dbReference type="InterPro" id="IPR055557">
    <property type="entry name" value="DUF7133"/>
</dbReference>
<keyword evidence="3 6" id="KW-0732">Signal</keyword>
<dbReference type="Gene3D" id="1.10.760.10">
    <property type="entry name" value="Cytochrome c-like domain"/>
    <property type="match status" value="1"/>
</dbReference>
<dbReference type="Pfam" id="PF23500">
    <property type="entry name" value="DUF7133"/>
    <property type="match status" value="1"/>
</dbReference>
<dbReference type="Gene3D" id="2.130.10.130">
    <property type="entry name" value="Integrin alpha, N-terminal"/>
    <property type="match status" value="1"/>
</dbReference>
<organism evidence="8 9">
    <name type="scientific">Stieleria neptunia</name>
    <dbReference type="NCBI Taxonomy" id="2527979"/>
    <lineage>
        <taxon>Bacteria</taxon>
        <taxon>Pseudomonadati</taxon>
        <taxon>Planctomycetota</taxon>
        <taxon>Planctomycetia</taxon>
        <taxon>Pirellulales</taxon>
        <taxon>Pirellulaceae</taxon>
        <taxon>Stieleria</taxon>
    </lineage>
</organism>
<dbReference type="GO" id="GO:0009055">
    <property type="term" value="F:electron transfer activity"/>
    <property type="evidence" value="ECO:0007669"/>
    <property type="project" value="InterPro"/>
</dbReference>
<evidence type="ECO:0000259" key="7">
    <source>
        <dbReference type="PROSITE" id="PS51007"/>
    </source>
</evidence>
<evidence type="ECO:0000256" key="3">
    <source>
        <dbReference type="ARBA" id="ARBA00022729"/>
    </source>
</evidence>
<dbReference type="GO" id="GO:0020037">
    <property type="term" value="F:heme binding"/>
    <property type="evidence" value="ECO:0007669"/>
    <property type="project" value="InterPro"/>
</dbReference>
<dbReference type="SUPFAM" id="SSF50952">
    <property type="entry name" value="Soluble quinoprotein glucose dehydrogenase"/>
    <property type="match status" value="1"/>
</dbReference>
<evidence type="ECO:0000256" key="6">
    <source>
        <dbReference type="SAM" id="SignalP"/>
    </source>
</evidence>
<dbReference type="RefSeq" id="WP_145390183.1">
    <property type="nucleotide sequence ID" value="NZ_CP037423.1"/>
</dbReference>
<feature type="signal peptide" evidence="6">
    <location>
        <begin position="1"/>
        <end position="26"/>
    </location>
</feature>
<dbReference type="GO" id="GO:0046872">
    <property type="term" value="F:metal ion binding"/>
    <property type="evidence" value="ECO:0007669"/>
    <property type="project" value="UniProtKB-KW"/>
</dbReference>
<dbReference type="InterPro" id="IPR036909">
    <property type="entry name" value="Cyt_c-like_dom_sf"/>
</dbReference>
<dbReference type="PANTHER" id="PTHR33546">
    <property type="entry name" value="LARGE, MULTIFUNCTIONAL SECRETED PROTEIN-RELATED"/>
    <property type="match status" value="1"/>
</dbReference>
<dbReference type="InterPro" id="IPR013517">
    <property type="entry name" value="FG-GAP"/>
</dbReference>
<evidence type="ECO:0000256" key="5">
    <source>
        <dbReference type="PROSITE-ProRule" id="PRU00433"/>
    </source>
</evidence>
<dbReference type="SUPFAM" id="SSF69318">
    <property type="entry name" value="Integrin alpha N-terminal domain"/>
    <property type="match status" value="1"/>
</dbReference>
<dbReference type="EMBL" id="CP037423">
    <property type="protein sequence ID" value="QDV45982.1"/>
    <property type="molecule type" value="Genomic_DNA"/>
</dbReference>
<gene>
    <name evidence="8" type="ORF">Enr13x_58860</name>
</gene>
<name>A0A518HYR8_9BACT</name>
<dbReference type="Gene3D" id="2.120.10.30">
    <property type="entry name" value="TolB, C-terminal domain"/>
    <property type="match status" value="1"/>
</dbReference>
<keyword evidence="2 5" id="KW-0479">Metal-binding</keyword>
<evidence type="ECO:0000313" key="9">
    <source>
        <dbReference type="Proteomes" id="UP000319004"/>
    </source>
</evidence>
<dbReference type="InterPro" id="IPR009056">
    <property type="entry name" value="Cyt_c-like_dom"/>
</dbReference>
<dbReference type="InterPro" id="IPR028994">
    <property type="entry name" value="Integrin_alpha_N"/>
</dbReference>
<feature type="domain" description="Cytochrome c" evidence="7">
    <location>
        <begin position="1435"/>
        <end position="1568"/>
    </location>
</feature>
<proteinExistence type="predicted"/>
<keyword evidence="1 5" id="KW-0349">Heme</keyword>
<dbReference type="NCBIfam" id="TIGR02604">
    <property type="entry name" value="Piru_Ver_Nterm"/>
    <property type="match status" value="1"/>
</dbReference>
<dbReference type="NCBIfam" id="TIGR02603">
    <property type="entry name" value="CxxCH_TIGR02603"/>
    <property type="match status" value="1"/>
</dbReference>
<keyword evidence="4 5" id="KW-0408">Iron</keyword>
<evidence type="ECO:0000313" key="8">
    <source>
        <dbReference type="EMBL" id="QDV45982.1"/>
    </source>
</evidence>
<keyword evidence="9" id="KW-1185">Reference proteome</keyword>
<dbReference type="Gene3D" id="1.25.10.10">
    <property type="entry name" value="Leucine-rich Repeat Variant"/>
    <property type="match status" value="1"/>
</dbReference>